<dbReference type="KEGG" id="api:103309671"/>
<organism evidence="2 3">
    <name type="scientific">Acyrthosiphon pisum</name>
    <name type="common">Pea aphid</name>
    <dbReference type="NCBI Taxonomy" id="7029"/>
    <lineage>
        <taxon>Eukaryota</taxon>
        <taxon>Metazoa</taxon>
        <taxon>Ecdysozoa</taxon>
        <taxon>Arthropoda</taxon>
        <taxon>Hexapoda</taxon>
        <taxon>Insecta</taxon>
        <taxon>Pterygota</taxon>
        <taxon>Neoptera</taxon>
        <taxon>Paraneoptera</taxon>
        <taxon>Hemiptera</taxon>
        <taxon>Sternorrhyncha</taxon>
        <taxon>Aphidomorpha</taxon>
        <taxon>Aphidoidea</taxon>
        <taxon>Aphididae</taxon>
        <taxon>Macrosiphini</taxon>
        <taxon>Acyrthosiphon</taxon>
    </lineage>
</organism>
<keyword evidence="3" id="KW-1185">Reference proteome</keyword>
<dbReference type="RefSeq" id="XP_008183946.1">
    <property type="nucleotide sequence ID" value="XM_008185724.1"/>
</dbReference>
<reference evidence="2" key="2">
    <citation type="submission" date="2022-06" db="UniProtKB">
        <authorList>
            <consortium name="EnsemblMetazoa"/>
        </authorList>
    </citation>
    <scope>IDENTIFICATION</scope>
</reference>
<dbReference type="OrthoDB" id="10031901at2759"/>
<dbReference type="AlphaFoldDB" id="A0A8R2B6P6"/>
<accession>A0A8R2B6P6</accession>
<dbReference type="PANTHER" id="PTHR33977:SF1">
    <property type="entry name" value="ZINC ION BINDING PROTEIN"/>
    <property type="match status" value="1"/>
</dbReference>
<evidence type="ECO:0000313" key="2">
    <source>
        <dbReference type="EnsemblMetazoa" id="XP_008183946.1"/>
    </source>
</evidence>
<evidence type="ECO:0000313" key="3">
    <source>
        <dbReference type="Proteomes" id="UP000007819"/>
    </source>
</evidence>
<sequence>MIKAMGSNKIGKTCPSKLETTILETNGIASVQVKYWKTDCGHAQEIGRLKIDKENRAMIAGDFSNFVFICDVQNVWKRSLDYLALINHNLVTWKHILDFIREGEITDNTNQRILPFERQDLTNISRDFNINYATRRHKNDAVSVNLWVNELKSQFKEDCPILYYKAQDEDDIFLERKDFALILMTKFQAKQILKFGPNKICIDGTHGTNAYDIQLYTIMTVDEYGTGYPVAFCFSNRVHETIFKLFFNQIKTKVGIIKSKVFMSDDAPAFYNAWVVVMWPAEHRLLCTWHVDRNWRDNLCKISGGSEKKSLVYKTLRVLLQMTSIYEFKISLDQFINDLLEDNDTAAYGSYFVQHYSKRSEV</sequence>
<feature type="domain" description="MULE transposase" evidence="1">
    <location>
        <begin position="200"/>
        <end position="292"/>
    </location>
</feature>
<dbReference type="Pfam" id="PF10551">
    <property type="entry name" value="MULE"/>
    <property type="match status" value="1"/>
</dbReference>
<dbReference type="InterPro" id="IPR018289">
    <property type="entry name" value="MULE_transposase_dom"/>
</dbReference>
<dbReference type="Proteomes" id="UP000007819">
    <property type="component" value="Chromosome A2"/>
</dbReference>
<proteinExistence type="predicted"/>
<evidence type="ECO:0000259" key="1">
    <source>
        <dbReference type="Pfam" id="PF10551"/>
    </source>
</evidence>
<name>A0A8R2B6P6_ACYPI</name>
<dbReference type="EnsemblMetazoa" id="XM_008185724.1">
    <property type="protein sequence ID" value="XP_008183946.1"/>
    <property type="gene ID" value="LOC103309671"/>
</dbReference>
<reference evidence="3" key="1">
    <citation type="submission" date="2010-06" db="EMBL/GenBank/DDBJ databases">
        <authorList>
            <person name="Jiang H."/>
            <person name="Abraham K."/>
            <person name="Ali S."/>
            <person name="Alsbrooks S.L."/>
            <person name="Anim B.N."/>
            <person name="Anosike U.S."/>
            <person name="Attaway T."/>
            <person name="Bandaranaike D.P."/>
            <person name="Battles P.K."/>
            <person name="Bell S.N."/>
            <person name="Bell A.V."/>
            <person name="Beltran B."/>
            <person name="Bickham C."/>
            <person name="Bustamante Y."/>
            <person name="Caleb T."/>
            <person name="Canada A."/>
            <person name="Cardenas V."/>
            <person name="Carter K."/>
            <person name="Chacko J."/>
            <person name="Chandrabose M.N."/>
            <person name="Chavez D."/>
            <person name="Chavez A."/>
            <person name="Chen L."/>
            <person name="Chu H.-S."/>
            <person name="Claassen K.J."/>
            <person name="Cockrell R."/>
            <person name="Collins M."/>
            <person name="Cooper J.A."/>
            <person name="Cree A."/>
            <person name="Curry S.M."/>
            <person name="Da Y."/>
            <person name="Dao M.D."/>
            <person name="Das B."/>
            <person name="Davila M.-L."/>
            <person name="Davy-Carroll L."/>
            <person name="Denson S."/>
            <person name="Dinh H."/>
            <person name="Ebong V.E."/>
            <person name="Edwards J.R."/>
            <person name="Egan A."/>
            <person name="El-Daye J."/>
            <person name="Escobedo L."/>
            <person name="Fernandez S."/>
            <person name="Fernando P.R."/>
            <person name="Flagg N."/>
            <person name="Forbes L.D."/>
            <person name="Fowler R.G."/>
            <person name="Fu Q."/>
            <person name="Gabisi R.A."/>
            <person name="Ganer J."/>
            <person name="Garbino Pronczuk A."/>
            <person name="Garcia R.M."/>
            <person name="Garner T."/>
            <person name="Garrett T.E."/>
            <person name="Gonzalez D.A."/>
            <person name="Hamid H."/>
            <person name="Hawkins E.S."/>
            <person name="Hirani K."/>
            <person name="Hogues M.E."/>
            <person name="Hollins B."/>
            <person name="Hsiao C.-H."/>
            <person name="Jabil R."/>
            <person name="James M.L."/>
            <person name="Jhangiani S.N."/>
            <person name="Johnson B."/>
            <person name="Johnson Q."/>
            <person name="Joshi V."/>
            <person name="Kalu J.B."/>
            <person name="Kam C."/>
            <person name="Kashfia A."/>
            <person name="Keebler J."/>
            <person name="Kisamo H."/>
            <person name="Kovar C.L."/>
            <person name="Lago L.A."/>
            <person name="Lai C.-Y."/>
            <person name="Laidlaw J."/>
            <person name="Lara F."/>
            <person name="Le T.-K."/>
            <person name="Lee S.L."/>
            <person name="Legall F.H."/>
            <person name="Lemon S.J."/>
            <person name="Lewis L.R."/>
            <person name="Li B."/>
            <person name="Liu Y."/>
            <person name="Liu Y.-S."/>
            <person name="Lopez J."/>
            <person name="Lozado R.J."/>
            <person name="Lu J."/>
            <person name="Madu R.C."/>
            <person name="Maheshwari M."/>
            <person name="Maheshwari R."/>
            <person name="Malloy K."/>
            <person name="Martinez E."/>
            <person name="Mathew T."/>
            <person name="Mercado I.C."/>
            <person name="Mercado C."/>
            <person name="Meyer B."/>
            <person name="Montgomery K."/>
            <person name="Morgan M.B."/>
            <person name="Munidasa M."/>
            <person name="Nazareth L.V."/>
            <person name="Nelson J."/>
            <person name="Ng B.M."/>
            <person name="Nguyen N.B."/>
            <person name="Nguyen P.Q."/>
            <person name="Nguyen T."/>
            <person name="Obregon M."/>
            <person name="Okwuonu G.O."/>
            <person name="Onwere C.G."/>
            <person name="Orozco G."/>
            <person name="Parra A."/>
            <person name="Patel S."/>
            <person name="Patil S."/>
            <person name="Perez A."/>
            <person name="Perez Y."/>
            <person name="Pham C."/>
            <person name="Primus E.L."/>
            <person name="Pu L.-L."/>
            <person name="Puazo M."/>
            <person name="Qin X."/>
            <person name="Quiroz J.B."/>
            <person name="Reese J."/>
            <person name="Richards S."/>
            <person name="Rives C.M."/>
            <person name="Robberts R."/>
            <person name="Ruiz S.J."/>
            <person name="Ruiz M.J."/>
            <person name="Santibanez J."/>
            <person name="Schneider B.W."/>
            <person name="Sisson I."/>
            <person name="Smith M."/>
            <person name="Sodergren E."/>
            <person name="Song X.-Z."/>
            <person name="Song B.B."/>
            <person name="Summersgill H."/>
            <person name="Thelus R."/>
            <person name="Thornton R.D."/>
            <person name="Trejos Z.Y."/>
            <person name="Usmani K."/>
            <person name="Vattathil S."/>
            <person name="Villasana D."/>
            <person name="Walker D.L."/>
            <person name="Wang S."/>
            <person name="Wang K."/>
            <person name="White C.S."/>
            <person name="Williams A.C."/>
            <person name="Williamson J."/>
            <person name="Wilson K."/>
            <person name="Woghiren I.O."/>
            <person name="Woodworth J.R."/>
            <person name="Worley K.C."/>
            <person name="Wright R.A."/>
            <person name="Wu W."/>
            <person name="Young L."/>
            <person name="Zhang L."/>
            <person name="Zhang J."/>
            <person name="Zhu Y."/>
            <person name="Muzny D.M."/>
            <person name="Weinstock G."/>
            <person name="Gibbs R.A."/>
        </authorList>
    </citation>
    <scope>NUCLEOTIDE SEQUENCE [LARGE SCALE GENOMIC DNA]</scope>
    <source>
        <strain evidence="3">LSR1</strain>
    </source>
</reference>
<dbReference type="GeneID" id="103309671"/>
<protein>
    <recommendedName>
        <fullName evidence="1">MULE transposase domain-containing protein</fullName>
    </recommendedName>
</protein>
<dbReference type="PANTHER" id="PTHR33977">
    <property type="entry name" value="ZINC ION BINDING PROTEIN"/>
    <property type="match status" value="1"/>
</dbReference>